<keyword evidence="2" id="KW-1185">Reference proteome</keyword>
<organism evidence="1 2">
    <name type="scientific">Rubroshorea leprosula</name>
    <dbReference type="NCBI Taxonomy" id="152421"/>
    <lineage>
        <taxon>Eukaryota</taxon>
        <taxon>Viridiplantae</taxon>
        <taxon>Streptophyta</taxon>
        <taxon>Embryophyta</taxon>
        <taxon>Tracheophyta</taxon>
        <taxon>Spermatophyta</taxon>
        <taxon>Magnoliopsida</taxon>
        <taxon>eudicotyledons</taxon>
        <taxon>Gunneridae</taxon>
        <taxon>Pentapetalae</taxon>
        <taxon>rosids</taxon>
        <taxon>malvids</taxon>
        <taxon>Malvales</taxon>
        <taxon>Dipterocarpaceae</taxon>
        <taxon>Rubroshorea</taxon>
    </lineage>
</organism>
<dbReference type="AlphaFoldDB" id="A0AAV5MWK4"/>
<reference evidence="1 2" key="1">
    <citation type="journal article" date="2021" name="Commun. Biol.">
        <title>The genome of Shorea leprosula (Dipterocarpaceae) highlights the ecological relevance of drought in aseasonal tropical rainforests.</title>
        <authorList>
            <person name="Ng K.K.S."/>
            <person name="Kobayashi M.J."/>
            <person name="Fawcett J.A."/>
            <person name="Hatakeyama M."/>
            <person name="Paape T."/>
            <person name="Ng C.H."/>
            <person name="Ang C.C."/>
            <person name="Tnah L.H."/>
            <person name="Lee C.T."/>
            <person name="Nishiyama T."/>
            <person name="Sese J."/>
            <person name="O'Brien M.J."/>
            <person name="Copetti D."/>
            <person name="Mohd Noor M.I."/>
            <person name="Ong R.C."/>
            <person name="Putra M."/>
            <person name="Sireger I.Z."/>
            <person name="Indrioko S."/>
            <person name="Kosugi Y."/>
            <person name="Izuno A."/>
            <person name="Isagi Y."/>
            <person name="Lee S.L."/>
            <person name="Shimizu K.K."/>
        </authorList>
    </citation>
    <scope>NUCLEOTIDE SEQUENCE [LARGE SCALE GENOMIC DNA]</scope>
    <source>
        <strain evidence="1">214</strain>
    </source>
</reference>
<proteinExistence type="predicted"/>
<name>A0AAV5MWK4_9ROSI</name>
<feature type="non-terminal residue" evidence="1">
    <location>
        <position position="1"/>
    </location>
</feature>
<evidence type="ECO:0000313" key="1">
    <source>
        <dbReference type="EMBL" id="GKV53949.1"/>
    </source>
</evidence>
<protein>
    <submittedName>
        <fullName evidence="1">Uncharacterized protein</fullName>
    </submittedName>
</protein>
<gene>
    <name evidence="1" type="ORF">SLEP1_g60460</name>
</gene>
<dbReference type="EMBL" id="BPVZ01002441">
    <property type="protein sequence ID" value="GKV53949.1"/>
    <property type="molecule type" value="Genomic_DNA"/>
</dbReference>
<evidence type="ECO:0000313" key="2">
    <source>
        <dbReference type="Proteomes" id="UP001054252"/>
    </source>
</evidence>
<dbReference type="Proteomes" id="UP001054252">
    <property type="component" value="Unassembled WGS sequence"/>
</dbReference>
<accession>A0AAV5MWK4</accession>
<sequence>SPVVLGKLWLLLVLSVSTEIEFSVLCE</sequence>
<comment type="caution">
    <text evidence="1">The sequence shown here is derived from an EMBL/GenBank/DDBJ whole genome shotgun (WGS) entry which is preliminary data.</text>
</comment>